<dbReference type="GO" id="GO:0046872">
    <property type="term" value="F:metal ion binding"/>
    <property type="evidence" value="ECO:0007669"/>
    <property type="project" value="UniProtKB-KW"/>
</dbReference>
<proteinExistence type="predicted"/>
<dbReference type="InterPro" id="IPR036705">
    <property type="entry name" value="Ribosyl_crysJ1_sf"/>
</dbReference>
<keyword evidence="1" id="KW-0460">Magnesium</keyword>
<name>A0A6I1ECQ6_9BURK</name>
<evidence type="ECO:0000313" key="2">
    <source>
        <dbReference type="EMBL" id="KAB7651031.1"/>
    </source>
</evidence>
<evidence type="ECO:0000256" key="1">
    <source>
        <dbReference type="PIRSR" id="PIRSR605502-1"/>
    </source>
</evidence>
<sequence>MPLIGAIAGDILGSRYEFANFRGSPEELVIFPPGAFPTDDTVLTCAVAKALLDARTPEGTVDHENFQSLIAPALRKLAGDHGSAGYGARFMRWVLSDDAPAPMSFGNGAAMRISPCAWAARTPAEALELARIATLPTHGHPEGLMGAAATVWAINAFRANLAENDIRREWAERFGSLGPLPKLESLTPPIRTDLSCRGTVPLALEIALQSRSYEETIRRAVALGGDCDTIAAIAGSIAAGRHPVPQTIREKAIALLPDDLRRIVLDFAEAFPLPPLS</sequence>
<dbReference type="RefSeq" id="WP_152159250.1">
    <property type="nucleotide sequence ID" value="NZ_WEHX01000185.1"/>
</dbReference>
<protein>
    <recommendedName>
        <fullName evidence="4">ADP-ribosylglycohydrolase</fullName>
    </recommendedName>
</protein>
<dbReference type="PANTHER" id="PTHR16222">
    <property type="entry name" value="ADP-RIBOSYLGLYCOHYDROLASE"/>
    <property type="match status" value="1"/>
</dbReference>
<evidence type="ECO:0000313" key="3">
    <source>
        <dbReference type="Proteomes" id="UP000430564"/>
    </source>
</evidence>
<accession>A0A6I1ECQ6</accession>
<dbReference type="Pfam" id="PF03747">
    <property type="entry name" value="ADP_ribosyl_GH"/>
    <property type="match status" value="1"/>
</dbReference>
<feature type="binding site" evidence="1">
    <location>
        <position position="39"/>
    </location>
    <ligand>
        <name>Mg(2+)</name>
        <dbReference type="ChEBI" id="CHEBI:18420"/>
        <label>1</label>
    </ligand>
</feature>
<feature type="binding site" evidence="1">
    <location>
        <position position="228"/>
    </location>
    <ligand>
        <name>Mg(2+)</name>
        <dbReference type="ChEBI" id="CHEBI:18420"/>
        <label>1</label>
    </ligand>
</feature>
<reference evidence="2 3" key="1">
    <citation type="submission" date="2019-10" db="EMBL/GenBank/DDBJ databases">
        <title>Genome diversity of Sutterella seckii.</title>
        <authorList>
            <person name="Chaplin A.V."/>
            <person name="Sokolova S.R."/>
            <person name="Mosin K.A."/>
            <person name="Ivanova E.L."/>
            <person name="Kochetkova T.O."/>
            <person name="Goltsov A.Y."/>
            <person name="Trofimov D.Y."/>
            <person name="Efimov B.A."/>
        </authorList>
    </citation>
    <scope>NUCLEOTIDE SEQUENCE [LARGE SCALE GENOMIC DNA]</scope>
    <source>
        <strain evidence="2 3">ASD393</strain>
    </source>
</reference>
<comment type="caution">
    <text evidence="2">The sequence shown here is derived from an EMBL/GenBank/DDBJ whole genome shotgun (WGS) entry which is preliminary data.</text>
</comment>
<gene>
    <name evidence="2" type="ORF">GBM95_11690</name>
</gene>
<comment type="cofactor">
    <cofactor evidence="1">
        <name>Mg(2+)</name>
        <dbReference type="ChEBI" id="CHEBI:18420"/>
    </cofactor>
    <text evidence="1">Binds 2 magnesium ions per subunit.</text>
</comment>
<feature type="binding site" evidence="1">
    <location>
        <position position="40"/>
    </location>
    <ligand>
        <name>Mg(2+)</name>
        <dbReference type="ChEBI" id="CHEBI:18420"/>
        <label>1</label>
    </ligand>
</feature>
<dbReference type="AlphaFoldDB" id="A0A6I1ECQ6"/>
<dbReference type="InterPro" id="IPR050792">
    <property type="entry name" value="ADP-ribosylglycohydrolase"/>
</dbReference>
<feature type="binding site" evidence="1">
    <location>
        <position position="38"/>
    </location>
    <ligand>
        <name>Mg(2+)</name>
        <dbReference type="ChEBI" id="CHEBI:18420"/>
        <label>1</label>
    </ligand>
</feature>
<dbReference type="PANTHER" id="PTHR16222:SF12">
    <property type="entry name" value="ADP-RIBOSYLGLYCOHYDROLASE-RELATED"/>
    <property type="match status" value="1"/>
</dbReference>
<dbReference type="SUPFAM" id="SSF101478">
    <property type="entry name" value="ADP-ribosylglycohydrolase"/>
    <property type="match status" value="1"/>
</dbReference>
<dbReference type="InterPro" id="IPR005502">
    <property type="entry name" value="Ribosyl_crysJ1"/>
</dbReference>
<dbReference type="Gene3D" id="1.10.4080.10">
    <property type="entry name" value="ADP-ribosylation/Crystallin J1"/>
    <property type="match status" value="1"/>
</dbReference>
<keyword evidence="1" id="KW-0479">Metal-binding</keyword>
<feature type="binding site" evidence="1">
    <location>
        <position position="226"/>
    </location>
    <ligand>
        <name>Mg(2+)</name>
        <dbReference type="ChEBI" id="CHEBI:18420"/>
        <label>1</label>
    </ligand>
</feature>
<dbReference type="OrthoDB" id="9798107at2"/>
<evidence type="ECO:0008006" key="4">
    <source>
        <dbReference type="Google" id="ProtNLM"/>
    </source>
</evidence>
<dbReference type="Proteomes" id="UP000430564">
    <property type="component" value="Unassembled WGS sequence"/>
</dbReference>
<dbReference type="EMBL" id="WEHX01000185">
    <property type="protein sequence ID" value="KAB7651031.1"/>
    <property type="molecule type" value="Genomic_DNA"/>
</dbReference>
<feature type="binding site" evidence="1">
    <location>
        <position position="229"/>
    </location>
    <ligand>
        <name>Mg(2+)</name>
        <dbReference type="ChEBI" id="CHEBI:18420"/>
        <label>1</label>
    </ligand>
</feature>
<organism evidence="2 3">
    <name type="scientific">Sutterella seckii</name>
    <dbReference type="NCBI Taxonomy" id="1944635"/>
    <lineage>
        <taxon>Bacteria</taxon>
        <taxon>Pseudomonadati</taxon>
        <taxon>Pseudomonadota</taxon>
        <taxon>Betaproteobacteria</taxon>
        <taxon>Burkholderiales</taxon>
        <taxon>Sutterellaceae</taxon>
        <taxon>Sutterella</taxon>
    </lineage>
</organism>